<evidence type="ECO:0000256" key="6">
    <source>
        <dbReference type="ARBA" id="ARBA00023136"/>
    </source>
</evidence>
<keyword evidence="5 9" id="KW-0798">TonB box</keyword>
<feature type="chain" id="PRO_5004898201" description="TonB-dependent receptor" evidence="10">
    <location>
        <begin position="28"/>
        <end position="904"/>
    </location>
</feature>
<keyword evidence="2 8" id="KW-0813">Transport</keyword>
<evidence type="ECO:0000256" key="5">
    <source>
        <dbReference type="ARBA" id="ARBA00023077"/>
    </source>
</evidence>
<evidence type="ECO:0000313" key="13">
    <source>
        <dbReference type="EMBL" id="EWH11704.1"/>
    </source>
</evidence>
<keyword evidence="7 8" id="KW-0998">Cell outer membrane</keyword>
<evidence type="ECO:0000259" key="11">
    <source>
        <dbReference type="Pfam" id="PF00593"/>
    </source>
</evidence>
<evidence type="ECO:0000256" key="8">
    <source>
        <dbReference type="PROSITE-ProRule" id="PRU01360"/>
    </source>
</evidence>
<dbReference type="Pfam" id="PF07715">
    <property type="entry name" value="Plug"/>
    <property type="match status" value="1"/>
</dbReference>
<dbReference type="STRING" id="1328313.DS2_02735"/>
<dbReference type="Gene3D" id="2.170.130.10">
    <property type="entry name" value="TonB-dependent receptor, plug domain"/>
    <property type="match status" value="1"/>
</dbReference>
<dbReference type="eggNOG" id="COG1629">
    <property type="taxonomic scope" value="Bacteria"/>
</dbReference>
<keyword evidence="6 8" id="KW-0472">Membrane</keyword>
<dbReference type="Gene3D" id="2.40.170.20">
    <property type="entry name" value="TonB-dependent receptor, beta-barrel domain"/>
    <property type="match status" value="1"/>
</dbReference>
<evidence type="ECO:0000256" key="2">
    <source>
        <dbReference type="ARBA" id="ARBA00022448"/>
    </source>
</evidence>
<dbReference type="InterPro" id="IPR012910">
    <property type="entry name" value="Plug_dom"/>
</dbReference>
<organism evidence="13 14">
    <name type="scientific">Catenovulum agarivorans DS-2</name>
    <dbReference type="NCBI Taxonomy" id="1328313"/>
    <lineage>
        <taxon>Bacteria</taxon>
        <taxon>Pseudomonadati</taxon>
        <taxon>Pseudomonadota</taxon>
        <taxon>Gammaproteobacteria</taxon>
        <taxon>Alteromonadales</taxon>
        <taxon>Alteromonadaceae</taxon>
        <taxon>Catenovulum</taxon>
    </lineage>
</organism>
<evidence type="ECO:0000256" key="3">
    <source>
        <dbReference type="ARBA" id="ARBA00022452"/>
    </source>
</evidence>
<dbReference type="PATRIC" id="fig|1328313.3.peg.570"/>
<evidence type="ECO:0008006" key="15">
    <source>
        <dbReference type="Google" id="ProtNLM"/>
    </source>
</evidence>
<dbReference type="InterPro" id="IPR037066">
    <property type="entry name" value="Plug_dom_sf"/>
</dbReference>
<dbReference type="PANTHER" id="PTHR40980:SF3">
    <property type="entry name" value="TONB-DEPENDENT RECEPTOR-LIKE BETA-BARREL DOMAIN-CONTAINING PROTEIN"/>
    <property type="match status" value="1"/>
</dbReference>
<keyword evidence="3 8" id="KW-1134">Transmembrane beta strand</keyword>
<dbReference type="NCBIfam" id="TIGR01782">
    <property type="entry name" value="TonB-Xanth-Caul"/>
    <property type="match status" value="1"/>
</dbReference>
<comment type="similarity">
    <text evidence="8 9">Belongs to the TonB-dependent receptor family.</text>
</comment>
<dbReference type="Pfam" id="PF00593">
    <property type="entry name" value="TonB_dep_Rec_b-barrel"/>
    <property type="match status" value="1"/>
</dbReference>
<dbReference type="Proteomes" id="UP000019276">
    <property type="component" value="Unassembled WGS sequence"/>
</dbReference>
<dbReference type="InterPro" id="IPR010104">
    <property type="entry name" value="TonB_rcpt_bac"/>
</dbReference>
<comment type="caution">
    <text evidence="13">The sequence shown here is derived from an EMBL/GenBank/DDBJ whole genome shotgun (WGS) entry which is preliminary data.</text>
</comment>
<dbReference type="AlphaFoldDB" id="W7QFL4"/>
<keyword evidence="4 8" id="KW-0812">Transmembrane</keyword>
<protein>
    <recommendedName>
        <fullName evidence="15">TonB-dependent receptor</fullName>
    </recommendedName>
</protein>
<dbReference type="GO" id="GO:0009279">
    <property type="term" value="C:cell outer membrane"/>
    <property type="evidence" value="ECO:0007669"/>
    <property type="project" value="UniProtKB-SubCell"/>
</dbReference>
<evidence type="ECO:0000313" key="14">
    <source>
        <dbReference type="Proteomes" id="UP000019276"/>
    </source>
</evidence>
<comment type="subcellular location">
    <subcellularLocation>
        <location evidence="1 8">Cell outer membrane</location>
        <topology evidence="1 8">Multi-pass membrane protein</topology>
    </subcellularLocation>
</comment>
<evidence type="ECO:0000256" key="10">
    <source>
        <dbReference type="SAM" id="SignalP"/>
    </source>
</evidence>
<dbReference type="RefSeq" id="WP_035013101.1">
    <property type="nucleotide sequence ID" value="NZ_ARZY01000003.1"/>
</dbReference>
<sequence length="904" mass="100322">MKMQGSKQLIRVAVLAALAGYSHNSFAEQTAEQQATMEEITVKGFRQSLLKNRDVKRDALIAQDSIVAEDIADFPDLNLAESLQRVPGVTITREGGEGRQISLRGLGPDFTRVELNGLDVLATSGSSMDSRGQSNRSRGFDFNVFASELFSQIDVKKAFSASMEEGGIGGTVALRPAKPFDYEGFQAAVSAQAGSNSMADSTSPRFAALVSNRWDNFGALFSVAYSQRDTVEQGTNTYRWRPKDASGSDISKLDQATQDKINNKELRFARGNRYSVWENDQERLGLTAAFQYNATDSLSFDLDILYAELNNNKDEHHIATRGSSSTALGGTTTAGGQTVGGAVINQLQYNQNGEVVYADIGNATLATESRKQQMDTSFSQISLLTEWQITDSTVAKLLLGHSENEFVIPVSDKVYYEGFGGITSDYTKDRFYAEHSYDFDIASIDSWKMHEFDLDESVQNTQFDSIKLSFESFLTDSAELKYGVLHKKFVSDGYNYKVKDALKGQFQSGEISNVLDPSYFEVFTAHDKADWAAGDVAKTLAFYNVNADLTADDLDINSVYDLSETTSAAWVEYQWRNEVLSGNFGVRYVETEVESAGYIQQEGDSQPNLTSVPQEYTDVLPALNLVWHVTQDMQLRASASKNLTRPALADLAIAGKVNTEVNELRSGNPRLSPFESTNYETALEWYFTDSGFMSAGVFYKDIKNFVISKAIEMPYGQTGFSTDLLAQGQSADTLYTYYTKVNGEDTSIQGLELGGQFDFSFLPAPFDNLGVIANYTFADGEMDYYDAGELFATKAFPGLSEHSANATLYYETETWGARISTAYRSEYITHIETPGNSDQDETGFHGTTYVDFSAFYQLNDTTKFTFEAINLTNQREEQYSDSDDRLYNTTEFGSTFYLGVNFKF</sequence>
<evidence type="ECO:0000259" key="12">
    <source>
        <dbReference type="Pfam" id="PF07715"/>
    </source>
</evidence>
<proteinExistence type="inferred from homology"/>
<dbReference type="InterPro" id="IPR000531">
    <property type="entry name" value="Beta-barrel_TonB"/>
</dbReference>
<evidence type="ECO:0000256" key="9">
    <source>
        <dbReference type="RuleBase" id="RU003357"/>
    </source>
</evidence>
<dbReference type="InterPro" id="IPR039426">
    <property type="entry name" value="TonB-dep_rcpt-like"/>
</dbReference>
<dbReference type="CDD" id="cd01347">
    <property type="entry name" value="ligand_gated_channel"/>
    <property type="match status" value="1"/>
</dbReference>
<evidence type="ECO:0000256" key="7">
    <source>
        <dbReference type="ARBA" id="ARBA00023237"/>
    </source>
</evidence>
<dbReference type="InterPro" id="IPR036942">
    <property type="entry name" value="Beta-barrel_TonB_sf"/>
</dbReference>
<evidence type="ECO:0000256" key="1">
    <source>
        <dbReference type="ARBA" id="ARBA00004571"/>
    </source>
</evidence>
<evidence type="ECO:0000256" key="4">
    <source>
        <dbReference type="ARBA" id="ARBA00022692"/>
    </source>
</evidence>
<dbReference type="SUPFAM" id="SSF56935">
    <property type="entry name" value="Porins"/>
    <property type="match status" value="1"/>
</dbReference>
<feature type="domain" description="TonB-dependent receptor-like beta-barrel" evidence="11">
    <location>
        <begin position="424"/>
        <end position="871"/>
    </location>
</feature>
<keyword evidence="10" id="KW-0732">Signal</keyword>
<accession>W7QFL4</accession>
<dbReference type="PANTHER" id="PTHR40980">
    <property type="entry name" value="PLUG DOMAIN-CONTAINING PROTEIN"/>
    <property type="match status" value="1"/>
</dbReference>
<keyword evidence="14" id="KW-1185">Reference proteome</keyword>
<dbReference type="eggNOG" id="COG4771">
    <property type="taxonomic scope" value="Bacteria"/>
</dbReference>
<gene>
    <name evidence="13" type="ORF">DS2_02735</name>
</gene>
<dbReference type="EMBL" id="ARZY01000003">
    <property type="protein sequence ID" value="EWH11704.1"/>
    <property type="molecule type" value="Genomic_DNA"/>
</dbReference>
<dbReference type="PROSITE" id="PS52016">
    <property type="entry name" value="TONB_DEPENDENT_REC_3"/>
    <property type="match status" value="1"/>
</dbReference>
<dbReference type="OrthoDB" id="8727862at2"/>
<feature type="domain" description="TonB-dependent receptor plug" evidence="12">
    <location>
        <begin position="56"/>
        <end position="171"/>
    </location>
</feature>
<name>W7QFL4_9ALTE</name>
<reference evidence="13 14" key="1">
    <citation type="journal article" date="2014" name="Genome Announc.">
        <title>Draft Genome Sequence of the Agar-Degrading Bacterium Catenovulum sp. Strain DS-2, Isolated from Intestines of Haliotis diversicolor.</title>
        <authorList>
            <person name="Shan D."/>
            <person name="Li X."/>
            <person name="Gu Z."/>
            <person name="Wei G."/>
            <person name="Gao Z."/>
            <person name="Shao Z."/>
        </authorList>
    </citation>
    <scope>NUCLEOTIDE SEQUENCE [LARGE SCALE GENOMIC DNA]</scope>
    <source>
        <strain evidence="13 14">DS-2</strain>
    </source>
</reference>
<feature type="signal peptide" evidence="10">
    <location>
        <begin position="1"/>
        <end position="27"/>
    </location>
</feature>